<dbReference type="CDD" id="cd03784">
    <property type="entry name" value="GT1_Gtf-like"/>
    <property type="match status" value="1"/>
</dbReference>
<evidence type="ECO:0000256" key="1">
    <source>
        <dbReference type="ARBA" id="ARBA00006962"/>
    </source>
</evidence>
<dbReference type="EMBL" id="SMJZ01000031">
    <property type="protein sequence ID" value="TDC08177.1"/>
    <property type="molecule type" value="Genomic_DNA"/>
</dbReference>
<gene>
    <name evidence="6" type="ORF">E1267_11235</name>
</gene>
<dbReference type="PANTHER" id="PTHR48050">
    <property type="entry name" value="STEROL 3-BETA-GLUCOSYLTRANSFERASE"/>
    <property type="match status" value="1"/>
</dbReference>
<proteinExistence type="inferred from homology"/>
<dbReference type="InterPro" id="IPR050426">
    <property type="entry name" value="Glycosyltransferase_28"/>
</dbReference>
<evidence type="ECO:0000259" key="5">
    <source>
        <dbReference type="Pfam" id="PF21036"/>
    </source>
</evidence>
<dbReference type="OrthoDB" id="5488434at2"/>
<dbReference type="Pfam" id="PF21036">
    <property type="entry name" value="EryCIII-like_N"/>
    <property type="match status" value="1"/>
</dbReference>
<dbReference type="GO" id="GO:0017000">
    <property type="term" value="P:antibiotic biosynthetic process"/>
    <property type="evidence" value="ECO:0007669"/>
    <property type="project" value="UniProtKB-ARBA"/>
</dbReference>
<dbReference type="InterPro" id="IPR048284">
    <property type="entry name" value="EryCIII-like_N"/>
</dbReference>
<keyword evidence="7" id="KW-1185">Reference proteome</keyword>
<dbReference type="InterPro" id="IPR002213">
    <property type="entry name" value="UDP_glucos_trans"/>
</dbReference>
<sequence>MRVLFTGWAWPSHLYPMVPLAWACLAAGHEVRVAVPPDAQDVILRAGLTPVSVGRAVDVTGVIRGFVKGPKTGSGRPSRPVAGDPSARTPRALSMFVDLAVAMADDLAAFARDWKPGLVVYDPTAWAGPLAAAAAGVPAVRHLYGTDLLVPARDAIIRALQPVGDKLGVGPVDPVGALTIDPCPVTLQGPVPGTRRRMRYLPYQGVHDGVPAEPPERRDRPVVCVTWGTTMARLGHEYFLAGHVARALAGLDVEVVLAIASGQRALLGPLPPGVRVVESVPLRLLTRGADLLVHHGGAGSMLTGLVTGLPQLALPQLPDHIGHARRLAATGAGAAMEPADGFGMAEIRDTVSGLLASADHERAARRLGVEMAAHPAPATLVTELEQLAGARDGGRAAV</sequence>
<evidence type="ECO:0000256" key="2">
    <source>
        <dbReference type="ARBA" id="ARBA00022676"/>
    </source>
</evidence>
<organism evidence="6 7">
    <name type="scientific">Nonomuraea longispora</name>
    <dbReference type="NCBI Taxonomy" id="1848320"/>
    <lineage>
        <taxon>Bacteria</taxon>
        <taxon>Bacillati</taxon>
        <taxon>Actinomycetota</taxon>
        <taxon>Actinomycetes</taxon>
        <taxon>Streptosporangiales</taxon>
        <taxon>Streptosporangiaceae</taxon>
        <taxon>Nonomuraea</taxon>
    </lineage>
</organism>
<feature type="domain" description="Erythromycin biosynthesis protein CIII-like N-terminal" evidence="5">
    <location>
        <begin position="22"/>
        <end position="228"/>
    </location>
</feature>
<reference evidence="6 7" key="1">
    <citation type="submission" date="2019-02" db="EMBL/GenBank/DDBJ databases">
        <title>Draft genome sequences of novel Actinobacteria.</title>
        <authorList>
            <person name="Sahin N."/>
            <person name="Ay H."/>
            <person name="Saygin H."/>
        </authorList>
    </citation>
    <scope>NUCLEOTIDE SEQUENCE [LARGE SCALE GENOMIC DNA]</scope>
    <source>
        <strain evidence="6 7">KC201</strain>
    </source>
</reference>
<dbReference type="Proteomes" id="UP000295157">
    <property type="component" value="Unassembled WGS sequence"/>
</dbReference>
<dbReference type="Gene3D" id="3.40.50.2000">
    <property type="entry name" value="Glycogen Phosphorylase B"/>
    <property type="match status" value="2"/>
</dbReference>
<name>A0A4R4NKV0_9ACTN</name>
<protein>
    <submittedName>
        <fullName evidence="6">DUF1205 domain-containing protein</fullName>
    </submittedName>
</protein>
<evidence type="ECO:0000313" key="7">
    <source>
        <dbReference type="Proteomes" id="UP000295157"/>
    </source>
</evidence>
<accession>A0A4R4NKV0</accession>
<dbReference type="PANTHER" id="PTHR48050:SF13">
    <property type="entry name" value="STEROL 3-BETA-GLUCOSYLTRANSFERASE UGT80A2"/>
    <property type="match status" value="1"/>
</dbReference>
<dbReference type="SUPFAM" id="SSF53756">
    <property type="entry name" value="UDP-Glycosyltransferase/glycogen phosphorylase"/>
    <property type="match status" value="1"/>
</dbReference>
<dbReference type="Pfam" id="PF06722">
    <property type="entry name" value="EryCIII-like_C"/>
    <property type="match status" value="1"/>
</dbReference>
<comment type="similarity">
    <text evidence="1">Belongs to the glycosyltransferase 28 family.</text>
</comment>
<dbReference type="AlphaFoldDB" id="A0A4R4NKV0"/>
<feature type="domain" description="Erythromycin biosynthesis protein CIII-like C-terminal" evidence="4">
    <location>
        <begin position="247"/>
        <end position="387"/>
    </location>
</feature>
<evidence type="ECO:0000313" key="6">
    <source>
        <dbReference type="EMBL" id="TDC08177.1"/>
    </source>
</evidence>
<keyword evidence="3" id="KW-0808">Transferase</keyword>
<dbReference type="RefSeq" id="WP_132332365.1">
    <property type="nucleotide sequence ID" value="NZ_SMJZ01000031.1"/>
</dbReference>
<dbReference type="GO" id="GO:0008194">
    <property type="term" value="F:UDP-glycosyltransferase activity"/>
    <property type="evidence" value="ECO:0007669"/>
    <property type="project" value="InterPro"/>
</dbReference>
<comment type="caution">
    <text evidence="6">The sequence shown here is derived from an EMBL/GenBank/DDBJ whole genome shotgun (WGS) entry which is preliminary data.</text>
</comment>
<evidence type="ECO:0000256" key="3">
    <source>
        <dbReference type="ARBA" id="ARBA00022679"/>
    </source>
</evidence>
<dbReference type="InterPro" id="IPR010610">
    <property type="entry name" value="EryCIII-like_C"/>
</dbReference>
<evidence type="ECO:0000259" key="4">
    <source>
        <dbReference type="Pfam" id="PF06722"/>
    </source>
</evidence>
<keyword evidence="2" id="KW-0328">Glycosyltransferase</keyword>
<dbReference type="GO" id="GO:0016758">
    <property type="term" value="F:hexosyltransferase activity"/>
    <property type="evidence" value="ECO:0007669"/>
    <property type="project" value="UniProtKB-ARBA"/>
</dbReference>